<keyword evidence="2" id="KW-1185">Reference proteome</keyword>
<dbReference type="Proteomes" id="UP000316621">
    <property type="component" value="Chromosome 5"/>
</dbReference>
<accession>A0A4Y7JVG9</accession>
<reference evidence="1 2" key="1">
    <citation type="journal article" date="2018" name="Science">
        <title>The opium poppy genome and morphinan production.</title>
        <authorList>
            <person name="Guo L."/>
            <person name="Winzer T."/>
            <person name="Yang X."/>
            <person name="Li Y."/>
            <person name="Ning Z."/>
            <person name="He Z."/>
            <person name="Teodor R."/>
            <person name="Lu Y."/>
            <person name="Bowser T.A."/>
            <person name="Graham I.A."/>
            <person name="Ye K."/>
        </authorList>
    </citation>
    <scope>NUCLEOTIDE SEQUENCE [LARGE SCALE GENOMIC DNA]</scope>
    <source>
        <strain evidence="2">cv. HN1</strain>
        <tissue evidence="1">Leaves</tissue>
    </source>
</reference>
<dbReference type="EMBL" id="CM010719">
    <property type="protein sequence ID" value="RZC64050.1"/>
    <property type="molecule type" value="Genomic_DNA"/>
</dbReference>
<gene>
    <name evidence="1" type="ORF">C5167_025799</name>
</gene>
<name>A0A4Y7JVG9_PAPSO</name>
<sequence length="232" mass="25791">MAAITRKRFSSRFFASYRVFAVVVSIFVYAEMVSAWQSICVPGDIYMDSQTDDIIMPVCSNCTTWCESECSKLKLSKVKDTDKCNTDDPSGTLLKCKCCCEKRQLLFPPQKPIPPYANEFDGPEPQNFPICVGNQTSQTFEHPDGNDCIDKPECEKSCNDKGLSKARSECVAKGTLDSLTWYEQCCCEKPPPCEANCSLLSRLVCVVRSSCKCCSKSTDGGRGATEAYRPNY</sequence>
<evidence type="ECO:0000313" key="2">
    <source>
        <dbReference type="Proteomes" id="UP000316621"/>
    </source>
</evidence>
<protein>
    <submittedName>
        <fullName evidence="1">Uncharacterized protein</fullName>
    </submittedName>
</protein>
<dbReference type="AlphaFoldDB" id="A0A4Y7JVG9"/>
<dbReference type="Gramene" id="RZC64050">
    <property type="protein sequence ID" value="RZC64050"/>
    <property type="gene ID" value="C5167_025799"/>
</dbReference>
<organism evidence="1 2">
    <name type="scientific">Papaver somniferum</name>
    <name type="common">Opium poppy</name>
    <dbReference type="NCBI Taxonomy" id="3469"/>
    <lineage>
        <taxon>Eukaryota</taxon>
        <taxon>Viridiplantae</taxon>
        <taxon>Streptophyta</taxon>
        <taxon>Embryophyta</taxon>
        <taxon>Tracheophyta</taxon>
        <taxon>Spermatophyta</taxon>
        <taxon>Magnoliopsida</taxon>
        <taxon>Ranunculales</taxon>
        <taxon>Papaveraceae</taxon>
        <taxon>Papaveroideae</taxon>
        <taxon>Papaver</taxon>
    </lineage>
</organism>
<evidence type="ECO:0000313" key="1">
    <source>
        <dbReference type="EMBL" id="RZC64050.1"/>
    </source>
</evidence>
<proteinExistence type="predicted"/>